<dbReference type="RefSeq" id="XP_052128358.1">
    <property type="nucleotide sequence ID" value="XM_052272398.1"/>
</dbReference>
<protein>
    <submittedName>
        <fullName evidence="16 17">Probable cytochrome P450 6a14</fullName>
    </submittedName>
</protein>
<evidence type="ECO:0000256" key="1">
    <source>
        <dbReference type="ARBA" id="ARBA00001971"/>
    </source>
</evidence>
<evidence type="ECO:0000256" key="5">
    <source>
        <dbReference type="ARBA" id="ARBA00022617"/>
    </source>
</evidence>
<evidence type="ECO:0000313" key="16">
    <source>
        <dbReference type="RefSeq" id="XP_026283616.1"/>
    </source>
</evidence>
<dbReference type="OrthoDB" id="2789670at2759"/>
<sequence length="517" mass="58778">MAVLEVLAGLVLLAALLYYYATATFSHWSSRGVPHLPPDPLFGNIKDIVLFRDLHVYGYQKLYHRFDGLPYAGLYQMRTPSLMLRDPETIKQFLVKDFGHFHDRGIFCDVERDPMSATLVNLSGRHWRNLRNKLTPSFSAVKLKSMTPLLNECADALVALVGAGQEGREHQVEMREVMAKFTTDVIGTCAFGLHFNTLKDPDSQFREMGRRVFLPTYSRTAIHLLRVFFPGLLGVLRLRTVSREITDFFISLVRDVIGFRERNGEVRNDFMQLLMQLRQQEQLDKSDKDSKEDAVVLDDRLLTAQVFIFFVAGFETSSSTMSFCVYELAINEEVQELARQEVDAILSELDDGQPITYEHVAKMTYIEKVLLETMRKYPPVPGLVRVCTKPYTLPGTKVHMKVGDQVFIPTFAIQRDPNIFPEPDRFDPERFSEDGRKSWHPFAYLPFGEGPRICIGLRFAMVEMKMGLARLLQHYKLLPAPGLPVPMRFDPKAFVLTAEGGINVRVVPRSAAAGSAS</sequence>
<keyword evidence="10 13" id="KW-0408">Iron</keyword>
<evidence type="ECO:0000256" key="13">
    <source>
        <dbReference type="PIRSR" id="PIRSR602401-1"/>
    </source>
</evidence>
<evidence type="ECO:0000256" key="8">
    <source>
        <dbReference type="ARBA" id="ARBA00022848"/>
    </source>
</evidence>
<dbReference type="GO" id="GO:0005506">
    <property type="term" value="F:iron ion binding"/>
    <property type="evidence" value="ECO:0007669"/>
    <property type="project" value="InterPro"/>
</dbReference>
<keyword evidence="12" id="KW-0472">Membrane</keyword>
<dbReference type="Pfam" id="PF00067">
    <property type="entry name" value="p450"/>
    <property type="match status" value="1"/>
</dbReference>
<reference evidence="16 17" key="1">
    <citation type="submission" date="2025-04" db="UniProtKB">
        <authorList>
            <consortium name="RefSeq"/>
        </authorList>
    </citation>
    <scope>IDENTIFICATION</scope>
    <source>
        <tissue evidence="16 17">Whole organism</tissue>
    </source>
</reference>
<comment type="similarity">
    <text evidence="4 14">Belongs to the cytochrome P450 family.</text>
</comment>
<dbReference type="PRINTS" id="PR00385">
    <property type="entry name" value="P450"/>
</dbReference>
<evidence type="ECO:0000313" key="15">
    <source>
        <dbReference type="Proteomes" id="UP000504606"/>
    </source>
</evidence>
<dbReference type="PROSITE" id="PS00086">
    <property type="entry name" value="CYTOCHROME_P450"/>
    <property type="match status" value="1"/>
</dbReference>
<feature type="binding site" description="axial binding residue" evidence="13">
    <location>
        <position position="454"/>
    </location>
    <ligand>
        <name>heme</name>
        <dbReference type="ChEBI" id="CHEBI:30413"/>
    </ligand>
    <ligandPart>
        <name>Fe</name>
        <dbReference type="ChEBI" id="CHEBI:18248"/>
    </ligandPart>
</feature>
<dbReference type="KEGG" id="foc:113210028"/>
<dbReference type="GO" id="GO:0004497">
    <property type="term" value="F:monooxygenase activity"/>
    <property type="evidence" value="ECO:0007669"/>
    <property type="project" value="UniProtKB-KW"/>
</dbReference>
<evidence type="ECO:0000313" key="17">
    <source>
        <dbReference type="RefSeq" id="XP_026283617.1"/>
    </source>
</evidence>
<proteinExistence type="inferred from homology"/>
<evidence type="ECO:0000256" key="12">
    <source>
        <dbReference type="ARBA" id="ARBA00023136"/>
    </source>
</evidence>
<evidence type="ECO:0000256" key="9">
    <source>
        <dbReference type="ARBA" id="ARBA00023002"/>
    </source>
</evidence>
<comment type="cofactor">
    <cofactor evidence="1 13">
        <name>heme</name>
        <dbReference type="ChEBI" id="CHEBI:30413"/>
    </cofactor>
</comment>
<dbReference type="RefSeq" id="XP_026283617.1">
    <property type="nucleotide sequence ID" value="XM_026427832.2"/>
</dbReference>
<dbReference type="InterPro" id="IPR017972">
    <property type="entry name" value="Cyt_P450_CS"/>
</dbReference>
<keyword evidence="9 14" id="KW-0560">Oxidoreductase</keyword>
<keyword evidence="8" id="KW-0492">Microsome</keyword>
<evidence type="ECO:0000256" key="11">
    <source>
        <dbReference type="ARBA" id="ARBA00023033"/>
    </source>
</evidence>
<evidence type="ECO:0000256" key="7">
    <source>
        <dbReference type="ARBA" id="ARBA00022824"/>
    </source>
</evidence>
<evidence type="ECO:0000313" key="19">
    <source>
        <dbReference type="RefSeq" id="XP_052128358.1"/>
    </source>
</evidence>
<evidence type="ECO:0000256" key="10">
    <source>
        <dbReference type="ARBA" id="ARBA00023004"/>
    </source>
</evidence>
<dbReference type="Proteomes" id="UP000504606">
    <property type="component" value="Unplaced"/>
</dbReference>
<dbReference type="AlphaFoldDB" id="A0A6J1SRV0"/>
<dbReference type="GO" id="GO:0020037">
    <property type="term" value="F:heme binding"/>
    <property type="evidence" value="ECO:0007669"/>
    <property type="project" value="InterPro"/>
</dbReference>
<evidence type="ECO:0000256" key="2">
    <source>
        <dbReference type="ARBA" id="ARBA00004174"/>
    </source>
</evidence>
<evidence type="ECO:0000256" key="3">
    <source>
        <dbReference type="ARBA" id="ARBA00004406"/>
    </source>
</evidence>
<dbReference type="SUPFAM" id="SSF48264">
    <property type="entry name" value="Cytochrome P450"/>
    <property type="match status" value="1"/>
</dbReference>
<dbReference type="InterPro" id="IPR001128">
    <property type="entry name" value="Cyt_P450"/>
</dbReference>
<dbReference type="InterPro" id="IPR002401">
    <property type="entry name" value="Cyt_P450_E_grp-I"/>
</dbReference>
<gene>
    <name evidence="16 17 18 19" type="primary">LOC113210028</name>
</gene>
<organism evidence="15 17">
    <name type="scientific">Frankliniella occidentalis</name>
    <name type="common">Western flower thrips</name>
    <name type="synonym">Euthrips occidentalis</name>
    <dbReference type="NCBI Taxonomy" id="133901"/>
    <lineage>
        <taxon>Eukaryota</taxon>
        <taxon>Metazoa</taxon>
        <taxon>Ecdysozoa</taxon>
        <taxon>Arthropoda</taxon>
        <taxon>Hexapoda</taxon>
        <taxon>Insecta</taxon>
        <taxon>Pterygota</taxon>
        <taxon>Neoptera</taxon>
        <taxon>Paraneoptera</taxon>
        <taxon>Thysanoptera</taxon>
        <taxon>Terebrantia</taxon>
        <taxon>Thripoidea</taxon>
        <taxon>Thripidae</taxon>
        <taxon>Frankliniella</taxon>
    </lineage>
</organism>
<keyword evidence="6 13" id="KW-0479">Metal-binding</keyword>
<dbReference type="RefSeq" id="XP_052128347.1">
    <property type="nucleotide sequence ID" value="XM_052272387.1"/>
</dbReference>
<keyword evidence="5 13" id="KW-0349">Heme</keyword>
<keyword evidence="11 14" id="KW-0503">Monooxygenase</keyword>
<dbReference type="PANTHER" id="PTHR24292:SF54">
    <property type="entry name" value="CYP9F3-RELATED"/>
    <property type="match status" value="1"/>
</dbReference>
<comment type="subcellular location">
    <subcellularLocation>
        <location evidence="3">Endoplasmic reticulum membrane</location>
        <topology evidence="3">Peripheral membrane protein</topology>
    </subcellularLocation>
    <subcellularLocation>
        <location evidence="2">Microsome membrane</location>
        <topology evidence="2">Peripheral membrane protein</topology>
    </subcellularLocation>
</comment>
<evidence type="ECO:0000256" key="6">
    <source>
        <dbReference type="ARBA" id="ARBA00022723"/>
    </source>
</evidence>
<dbReference type="Gene3D" id="1.10.630.10">
    <property type="entry name" value="Cytochrome P450"/>
    <property type="match status" value="1"/>
</dbReference>
<dbReference type="GeneID" id="113210028"/>
<dbReference type="InterPro" id="IPR036396">
    <property type="entry name" value="Cyt_P450_sf"/>
</dbReference>
<dbReference type="PANTHER" id="PTHR24292">
    <property type="entry name" value="CYTOCHROME P450"/>
    <property type="match status" value="1"/>
</dbReference>
<dbReference type="RefSeq" id="XP_026283616.1">
    <property type="nucleotide sequence ID" value="XM_026427831.2"/>
</dbReference>
<dbReference type="GO" id="GO:0016705">
    <property type="term" value="F:oxidoreductase activity, acting on paired donors, with incorporation or reduction of molecular oxygen"/>
    <property type="evidence" value="ECO:0007669"/>
    <property type="project" value="InterPro"/>
</dbReference>
<dbReference type="PRINTS" id="PR00463">
    <property type="entry name" value="EP450I"/>
</dbReference>
<evidence type="ECO:0000313" key="18">
    <source>
        <dbReference type="RefSeq" id="XP_052128347.1"/>
    </source>
</evidence>
<evidence type="ECO:0000256" key="14">
    <source>
        <dbReference type="RuleBase" id="RU000461"/>
    </source>
</evidence>
<name>A0A6J1SRV0_FRAOC</name>
<keyword evidence="15" id="KW-1185">Reference proteome</keyword>
<dbReference type="InterPro" id="IPR050476">
    <property type="entry name" value="Insect_CytP450_Detox"/>
</dbReference>
<dbReference type="GO" id="GO:0005789">
    <property type="term" value="C:endoplasmic reticulum membrane"/>
    <property type="evidence" value="ECO:0007669"/>
    <property type="project" value="UniProtKB-SubCell"/>
</dbReference>
<evidence type="ECO:0000256" key="4">
    <source>
        <dbReference type="ARBA" id="ARBA00010617"/>
    </source>
</evidence>
<dbReference type="FunFam" id="1.10.630.10:FF:000042">
    <property type="entry name" value="Cytochrome P450"/>
    <property type="match status" value="1"/>
</dbReference>
<keyword evidence="7" id="KW-0256">Endoplasmic reticulum</keyword>
<accession>A0A6J1SRV0</accession>
<dbReference type="CDD" id="cd11056">
    <property type="entry name" value="CYP6-like"/>
    <property type="match status" value="1"/>
</dbReference>